<organism evidence="2 3">
    <name type="scientific">Candidatus Macondimonas diazotrophica</name>
    <dbReference type="NCBI Taxonomy" id="2305248"/>
    <lineage>
        <taxon>Bacteria</taxon>
        <taxon>Pseudomonadati</taxon>
        <taxon>Pseudomonadota</taxon>
        <taxon>Gammaproteobacteria</taxon>
        <taxon>Chromatiales</taxon>
        <taxon>Ectothiorhodospiraceae</taxon>
        <taxon>Candidatus Macondimonas</taxon>
    </lineage>
</organism>
<gene>
    <name evidence="2" type="ORF">E4680_11275</name>
</gene>
<dbReference type="Proteomes" id="UP000297890">
    <property type="component" value="Unassembled WGS sequence"/>
</dbReference>
<feature type="compositionally biased region" description="Basic and acidic residues" evidence="1">
    <location>
        <begin position="1"/>
        <end position="20"/>
    </location>
</feature>
<name>A0A4Z0F7P0_9GAMM</name>
<dbReference type="AlphaFoldDB" id="A0A4Z0F7P0"/>
<reference evidence="2 3" key="1">
    <citation type="journal article" date="2019" name="ISME J.">
        <title>Candidatus Macondimonas diazotrophica, a novel gammaproteobacterial genus dominating crude-oil-contaminated coastal sediments.</title>
        <authorList>
            <person name="Karthikeyan S."/>
            <person name="Konstantinidis K."/>
        </authorList>
    </citation>
    <scope>NUCLEOTIDE SEQUENCE [LARGE SCALE GENOMIC DNA]</scope>
    <source>
        <strain evidence="2 3">KTK01</strain>
    </source>
</reference>
<keyword evidence="3" id="KW-1185">Reference proteome</keyword>
<evidence type="ECO:0000313" key="2">
    <source>
        <dbReference type="EMBL" id="TFZ81748.1"/>
    </source>
</evidence>
<protein>
    <submittedName>
        <fullName evidence="2">Uncharacterized protein</fullName>
    </submittedName>
</protein>
<dbReference type="EMBL" id="SRIO01000016">
    <property type="protein sequence ID" value="TFZ81748.1"/>
    <property type="molecule type" value="Genomic_DNA"/>
</dbReference>
<evidence type="ECO:0000256" key="1">
    <source>
        <dbReference type="SAM" id="MobiDB-lite"/>
    </source>
</evidence>
<feature type="region of interest" description="Disordered" evidence="1">
    <location>
        <begin position="1"/>
        <end position="28"/>
    </location>
</feature>
<sequence>MAMERHTAARRDAEPSERSRAWGGETPLTNLADGLPVCGGQGDSVGLVNFCLQSRRLPVERSRLRHGRPGRIHLPDFIAIMVQQGNDGSLPGEWWKFSGCFVRTSPRA</sequence>
<proteinExistence type="predicted"/>
<dbReference type="RefSeq" id="WP_135282517.1">
    <property type="nucleotide sequence ID" value="NZ_SRIO01000016.1"/>
</dbReference>
<evidence type="ECO:0000313" key="3">
    <source>
        <dbReference type="Proteomes" id="UP000297890"/>
    </source>
</evidence>
<accession>A0A4Z0F7P0</accession>
<comment type="caution">
    <text evidence="2">The sequence shown here is derived from an EMBL/GenBank/DDBJ whole genome shotgun (WGS) entry which is preliminary data.</text>
</comment>